<proteinExistence type="predicted"/>
<sequence>MHTPRTIAASAVACVILIAGQASVAIGQVASVTDDSVYAVLDPDPLRPSDAVGCDGIDFEELGCDGMTCVGMSCDCDRYAYSSSPHDWLQLDTPLTNALLDFQNRQTDKELMVLEDHAIRGDHGPVVIVGGQSRLSFLAGTTNTADKFPYLGRFPTDFSGNTATDARMLQANAHATAHVAPFASVYTEVLFSDVFSFGDFKQGSLQVRQAYAVIGDWRVSPFYLYIGKKSVGFGDFSTLSPFTQSVTWHYFAALAEGIGGGYHDGTWDVTLAGINGGRGIRLNDSPERGKLNNLAANVTYTVGDHIDNRLQLGSGFLLGTIYDGFTAEHLDANQFGADYNSAWSVNGRLDVDRITLAGEYVTTTDDWPVTASTVFAYRAEAAYWFDRGPRGSHASVSWSSGEQGPSGSEFEFNSQLVIGYGKRLGDHCQASVEYVRSSGFAPLINITTVSDRDVVQDSLVLGMNLIL</sequence>
<keyword evidence="3" id="KW-1185">Reference proteome</keyword>
<evidence type="ECO:0000256" key="1">
    <source>
        <dbReference type="SAM" id="SignalP"/>
    </source>
</evidence>
<comment type="caution">
    <text evidence="2">The sequence shown here is derived from an EMBL/GenBank/DDBJ whole genome shotgun (WGS) entry which is preliminary data.</text>
</comment>
<reference evidence="2 3" key="1">
    <citation type="journal article" date="2022" name="Syst. Appl. Microbiol.">
        <title>Rhodopirellula aestuarii sp. nov., a novel member of the genus Rhodopirellula isolated from brackish sediments collected in the Tagus River estuary, Portugal.</title>
        <authorList>
            <person name="Vitorino I.R."/>
            <person name="Klimek D."/>
            <person name="Calusinska M."/>
            <person name="Lobo-da-Cunha A."/>
            <person name="Vasconcelos V."/>
            <person name="Lage O.M."/>
        </authorList>
    </citation>
    <scope>NUCLEOTIDE SEQUENCE [LARGE SCALE GENOMIC DNA]</scope>
    <source>
        <strain evidence="2 3">ICT_H3.1</strain>
    </source>
</reference>
<dbReference type="Proteomes" id="UP001202961">
    <property type="component" value="Unassembled WGS sequence"/>
</dbReference>
<evidence type="ECO:0008006" key="4">
    <source>
        <dbReference type="Google" id="ProtNLM"/>
    </source>
</evidence>
<feature type="chain" id="PRO_5045523757" description="Porin" evidence="1">
    <location>
        <begin position="25"/>
        <end position="467"/>
    </location>
</feature>
<dbReference type="EMBL" id="JAMQBK010000084">
    <property type="protein sequence ID" value="MCM2374396.1"/>
    <property type="molecule type" value="Genomic_DNA"/>
</dbReference>
<feature type="signal peptide" evidence="1">
    <location>
        <begin position="1"/>
        <end position="24"/>
    </location>
</feature>
<protein>
    <recommendedName>
        <fullName evidence="4">Porin</fullName>
    </recommendedName>
</protein>
<keyword evidence="1" id="KW-0732">Signal</keyword>
<name>A0ABT0UDN1_9BACT</name>
<organism evidence="2 3">
    <name type="scientific">Aporhodopirellula aestuarii</name>
    <dbReference type="NCBI Taxonomy" id="2950107"/>
    <lineage>
        <taxon>Bacteria</taxon>
        <taxon>Pseudomonadati</taxon>
        <taxon>Planctomycetota</taxon>
        <taxon>Planctomycetia</taxon>
        <taxon>Pirellulales</taxon>
        <taxon>Pirellulaceae</taxon>
        <taxon>Aporhodopirellula</taxon>
    </lineage>
</organism>
<accession>A0ABT0UDN1</accession>
<evidence type="ECO:0000313" key="3">
    <source>
        <dbReference type="Proteomes" id="UP001202961"/>
    </source>
</evidence>
<gene>
    <name evidence="2" type="ORF">NB063_27575</name>
</gene>
<dbReference type="RefSeq" id="WP_250932287.1">
    <property type="nucleotide sequence ID" value="NZ_JAMQBK010000084.1"/>
</dbReference>
<evidence type="ECO:0000313" key="2">
    <source>
        <dbReference type="EMBL" id="MCM2374396.1"/>
    </source>
</evidence>